<dbReference type="Gene3D" id="3.40.30.10">
    <property type="entry name" value="Glutaredoxin"/>
    <property type="match status" value="1"/>
</dbReference>
<dbReference type="InterPro" id="IPR004045">
    <property type="entry name" value="Glutathione_S-Trfase_N"/>
</dbReference>
<protein>
    <recommendedName>
        <fullName evidence="1">GST N-terminal domain-containing protein</fullName>
    </recommendedName>
</protein>
<dbReference type="SUPFAM" id="SSF47616">
    <property type="entry name" value="GST C-terminal domain-like"/>
    <property type="match status" value="1"/>
</dbReference>
<dbReference type="SUPFAM" id="SSF52833">
    <property type="entry name" value="Thioredoxin-like"/>
    <property type="match status" value="1"/>
</dbReference>
<evidence type="ECO:0000313" key="3">
    <source>
        <dbReference type="Proteomes" id="UP001153292"/>
    </source>
</evidence>
<dbReference type="Pfam" id="PF02798">
    <property type="entry name" value="GST_N"/>
    <property type="match status" value="1"/>
</dbReference>
<keyword evidence="3" id="KW-1185">Reference proteome</keyword>
<dbReference type="PROSITE" id="PS50404">
    <property type="entry name" value="GST_NTER"/>
    <property type="match status" value="1"/>
</dbReference>
<dbReference type="Gene3D" id="1.20.1050.10">
    <property type="match status" value="1"/>
</dbReference>
<dbReference type="InterPro" id="IPR036282">
    <property type="entry name" value="Glutathione-S-Trfase_C_sf"/>
</dbReference>
<dbReference type="Proteomes" id="UP001153292">
    <property type="component" value="Chromosome 2"/>
</dbReference>
<sequence>MSSFTTRTHPHIPLRTNGKKKYQLFCACADTTIQQNRWEQSFQLTLLLYGSNESPPIRATLMLIEILGIQVQFKEVYLPTRDHYKQEYLEKKPLHTIPMLEDDDYRIVDRHAILPYLWKSKGLTELHVKSIEEAYDIAEKYLEQTKYIATDSLTVADLSCGDSFFFEFDSTDNECTVERVKGKLAQVRRAAAVGGDVPKALVAHSHRLQLTEAGWRTLIPVSMSTG</sequence>
<organism evidence="2 3">
    <name type="scientific">Chilo suppressalis</name>
    <name type="common">Asiatic rice borer moth</name>
    <dbReference type="NCBI Taxonomy" id="168631"/>
    <lineage>
        <taxon>Eukaryota</taxon>
        <taxon>Metazoa</taxon>
        <taxon>Ecdysozoa</taxon>
        <taxon>Arthropoda</taxon>
        <taxon>Hexapoda</taxon>
        <taxon>Insecta</taxon>
        <taxon>Pterygota</taxon>
        <taxon>Neoptera</taxon>
        <taxon>Endopterygota</taxon>
        <taxon>Lepidoptera</taxon>
        <taxon>Glossata</taxon>
        <taxon>Ditrysia</taxon>
        <taxon>Pyraloidea</taxon>
        <taxon>Crambidae</taxon>
        <taxon>Crambinae</taxon>
        <taxon>Chilo</taxon>
    </lineage>
</organism>
<gene>
    <name evidence="2" type="ORF">CHILSU_LOCUS4846</name>
</gene>
<feature type="domain" description="GST N-terminal" evidence="1">
    <location>
        <begin position="44"/>
        <end position="125"/>
    </location>
</feature>
<dbReference type="PANTHER" id="PTHR43969:SF4">
    <property type="entry name" value="FI01423P-RELATED"/>
    <property type="match status" value="1"/>
</dbReference>
<dbReference type="InterPro" id="IPR036249">
    <property type="entry name" value="Thioredoxin-like_sf"/>
</dbReference>
<proteinExistence type="predicted"/>
<reference evidence="2" key="1">
    <citation type="submission" date="2021-12" db="EMBL/GenBank/DDBJ databases">
        <authorList>
            <person name="King R."/>
        </authorList>
    </citation>
    <scope>NUCLEOTIDE SEQUENCE</scope>
</reference>
<evidence type="ECO:0000313" key="2">
    <source>
        <dbReference type="EMBL" id="CAH0401615.1"/>
    </source>
</evidence>
<dbReference type="EMBL" id="OU963895">
    <property type="protein sequence ID" value="CAH0401615.1"/>
    <property type="molecule type" value="Genomic_DNA"/>
</dbReference>
<accession>A0ABN8AYX3</accession>
<evidence type="ECO:0000259" key="1">
    <source>
        <dbReference type="PROSITE" id="PS50404"/>
    </source>
</evidence>
<name>A0ABN8AYX3_CHISP</name>
<dbReference type="PANTHER" id="PTHR43969">
    <property type="entry name" value="GLUTATHIONE S TRANSFERASE D10, ISOFORM A-RELATED"/>
    <property type="match status" value="1"/>
</dbReference>